<reference evidence="1" key="1">
    <citation type="journal article" date="2017" name="Gigascience">
        <title>The genome draft of coconut (Cocos nucifera).</title>
        <authorList>
            <person name="Xiao Y."/>
            <person name="Xu P."/>
            <person name="Fan H."/>
            <person name="Baudouin L."/>
            <person name="Xia W."/>
            <person name="Bocs S."/>
            <person name="Xu J."/>
            <person name="Li Q."/>
            <person name="Guo A."/>
            <person name="Zhou L."/>
            <person name="Li J."/>
            <person name="Wu Y."/>
            <person name="Ma Z."/>
            <person name="Armero A."/>
            <person name="Issali A.E."/>
            <person name="Liu N."/>
            <person name="Peng M."/>
            <person name="Yang Y."/>
        </authorList>
    </citation>
    <scope>NUCLEOTIDE SEQUENCE</scope>
    <source>
        <tissue evidence="1">Spear leaf of Hainan Tall coconut</tissue>
    </source>
</reference>
<dbReference type="Proteomes" id="UP000797356">
    <property type="component" value="Chromosome 7"/>
</dbReference>
<dbReference type="AlphaFoldDB" id="A0A8K0IGB6"/>
<sequence length="106" mass="11041">MAFNDLGHLLDANVDGAMKGLDEGFGLGHHEEEGFRPKTVVKRGFLADGLGEAHGDDSLASANLDDRENGIASALAIMDDLEAKAGSLMGGLLADYALRDGTGLWA</sequence>
<organism evidence="1 2">
    <name type="scientific">Cocos nucifera</name>
    <name type="common">Coconut palm</name>
    <dbReference type="NCBI Taxonomy" id="13894"/>
    <lineage>
        <taxon>Eukaryota</taxon>
        <taxon>Viridiplantae</taxon>
        <taxon>Streptophyta</taxon>
        <taxon>Embryophyta</taxon>
        <taxon>Tracheophyta</taxon>
        <taxon>Spermatophyta</taxon>
        <taxon>Magnoliopsida</taxon>
        <taxon>Liliopsida</taxon>
        <taxon>Arecaceae</taxon>
        <taxon>Arecoideae</taxon>
        <taxon>Cocoseae</taxon>
        <taxon>Attaleinae</taxon>
        <taxon>Cocos</taxon>
    </lineage>
</organism>
<evidence type="ECO:0000313" key="2">
    <source>
        <dbReference type="Proteomes" id="UP000797356"/>
    </source>
</evidence>
<keyword evidence="2" id="KW-1185">Reference proteome</keyword>
<gene>
    <name evidence="1" type="ORF">COCNU_07G012010</name>
</gene>
<protein>
    <submittedName>
        <fullName evidence="1">Uncharacterized protein</fullName>
    </submittedName>
</protein>
<proteinExistence type="predicted"/>
<evidence type="ECO:0000313" key="1">
    <source>
        <dbReference type="EMBL" id="KAG1355089.1"/>
    </source>
</evidence>
<accession>A0A8K0IGB6</accession>
<name>A0A8K0IGB6_COCNU</name>
<comment type="caution">
    <text evidence="1">The sequence shown here is derived from an EMBL/GenBank/DDBJ whole genome shotgun (WGS) entry which is preliminary data.</text>
</comment>
<reference evidence="1" key="2">
    <citation type="submission" date="2019-07" db="EMBL/GenBank/DDBJ databases">
        <authorList>
            <person name="Yang Y."/>
            <person name="Bocs S."/>
            <person name="Baudouin L."/>
        </authorList>
    </citation>
    <scope>NUCLEOTIDE SEQUENCE</scope>
    <source>
        <tissue evidence="1">Spear leaf of Hainan Tall coconut</tissue>
    </source>
</reference>
<dbReference type="EMBL" id="CM017878">
    <property type="protein sequence ID" value="KAG1355089.1"/>
    <property type="molecule type" value="Genomic_DNA"/>
</dbReference>